<evidence type="ECO:0000313" key="3">
    <source>
        <dbReference type="Proteomes" id="UP001597391"/>
    </source>
</evidence>
<accession>A0ABW5XED5</accession>
<keyword evidence="3" id="KW-1185">Reference proteome</keyword>
<organism evidence="2 3">
    <name type="scientific">Populibacterium corticicola</name>
    <dbReference type="NCBI Taxonomy" id="1812826"/>
    <lineage>
        <taxon>Bacteria</taxon>
        <taxon>Bacillati</taxon>
        <taxon>Actinomycetota</taxon>
        <taxon>Actinomycetes</taxon>
        <taxon>Micrococcales</taxon>
        <taxon>Jonesiaceae</taxon>
        <taxon>Populibacterium</taxon>
    </lineage>
</organism>
<feature type="region of interest" description="Disordered" evidence="1">
    <location>
        <begin position="532"/>
        <end position="570"/>
    </location>
</feature>
<feature type="compositionally biased region" description="Polar residues" evidence="1">
    <location>
        <begin position="532"/>
        <end position="552"/>
    </location>
</feature>
<sequence length="854" mass="93519">MELKSTVELKDSGGDHAGAAVPDRLRRFLESLGQWRERGIVFVPIRHHSPGCSQALTALLEELAPARILIEGPREYTALLTALGSDQCVPPLSVLSTSDSGAAFYPLAPFSPEWVALRWGIKHGAVVDFIDQSYADQPDTDDFEVHTLQREAHLARSEALAALARRLGCRDHDEVWEHLFEVRGTRGTTQWREFFDEVAAWSGIARCEYGRRELDADGTHSREAVMLAVLEQHLRDRESRNESGPVVVVTGGFHTLGLVDALDGRSEGSWVREFPVKGLDSQREAYLVRYDYTRLDGLRGYGAGMPAPGLWNRSWQARTSGKTAQEFVLGVILDVVGRAREDDELIPTATVQAAVEQTLMLADLRDRAWPGRTDILDAMLSCLVRDEFGFTGPLAAALTDTFGGNELGQIPDNVASPPLVTEARAKAQGLRFSVDTSQPKQVSLDTARKPGHVRRREFLALMRFIGSGFATQISGADVVRGRDLGLLFEEWEYAWTPMVESRLIDLSATGPTLDTTVAATLARRLAELGVDPQQQAQGAHPVQSPQPGNSRSAPRPTAGGSTLPHAQAAKTPQPAQIAGLICEIAAFGGHSYLDRVLERLAHVMSEEPHVSELVTTLHTLADLVENQGRLDLSNHVDQVQAIIVQGFETLRYQLPTAVRVEGEDREQLVTTLMSIRDLLHRGATPDDATENLRVTLGRLREDTCTPQRIVGALVGLAYVDGDLSHTEAIARVAIAFSPVADPESLTEFLLGLMRVAPDMVLHSPELLEAVDGQLARFDDQAFRAVLPDLRQAFGSLKPFETHTLADNVARLHNAQVSQIDVRLNAAPQDIAYGAAIEKLLASSLERDGLGEWVR</sequence>
<evidence type="ECO:0000256" key="1">
    <source>
        <dbReference type="SAM" id="MobiDB-lite"/>
    </source>
</evidence>
<protein>
    <submittedName>
        <fullName evidence="2">DUF5682 family protein</fullName>
    </submittedName>
</protein>
<dbReference type="Proteomes" id="UP001597391">
    <property type="component" value="Unassembled WGS sequence"/>
</dbReference>
<reference evidence="3" key="1">
    <citation type="journal article" date="2019" name="Int. J. Syst. Evol. Microbiol.">
        <title>The Global Catalogue of Microorganisms (GCM) 10K type strain sequencing project: providing services to taxonomists for standard genome sequencing and annotation.</title>
        <authorList>
            <consortium name="The Broad Institute Genomics Platform"/>
            <consortium name="The Broad Institute Genome Sequencing Center for Infectious Disease"/>
            <person name="Wu L."/>
            <person name="Ma J."/>
        </authorList>
    </citation>
    <scope>NUCLEOTIDE SEQUENCE [LARGE SCALE GENOMIC DNA]</scope>
    <source>
        <strain evidence="3">KCTC 33576</strain>
    </source>
</reference>
<dbReference type="EMBL" id="JBHUOP010000002">
    <property type="protein sequence ID" value="MFD2840212.1"/>
    <property type="molecule type" value="Genomic_DNA"/>
</dbReference>
<evidence type="ECO:0000313" key="2">
    <source>
        <dbReference type="EMBL" id="MFD2840212.1"/>
    </source>
</evidence>
<dbReference type="RefSeq" id="WP_377465956.1">
    <property type="nucleotide sequence ID" value="NZ_JBHUOP010000002.1"/>
</dbReference>
<dbReference type="Pfam" id="PF18934">
    <property type="entry name" value="DUF5682"/>
    <property type="match status" value="1"/>
</dbReference>
<gene>
    <name evidence="2" type="ORF">ACFSYH_06475</name>
</gene>
<comment type="caution">
    <text evidence="2">The sequence shown here is derived from an EMBL/GenBank/DDBJ whole genome shotgun (WGS) entry which is preliminary data.</text>
</comment>
<name>A0ABW5XED5_9MICO</name>
<dbReference type="InterPro" id="IPR043737">
    <property type="entry name" value="DUF5682"/>
</dbReference>
<proteinExistence type="predicted"/>